<accession>A0ABM1BVF4</accession>
<evidence type="ECO:0000256" key="1">
    <source>
        <dbReference type="ARBA" id="ARBA00022460"/>
    </source>
</evidence>
<organism evidence="4 5">
    <name type="scientific">Limulus polyphemus</name>
    <name type="common">Atlantic horseshoe crab</name>
    <dbReference type="NCBI Taxonomy" id="6850"/>
    <lineage>
        <taxon>Eukaryota</taxon>
        <taxon>Metazoa</taxon>
        <taxon>Ecdysozoa</taxon>
        <taxon>Arthropoda</taxon>
        <taxon>Chelicerata</taxon>
        <taxon>Merostomata</taxon>
        <taxon>Xiphosura</taxon>
        <taxon>Limulidae</taxon>
        <taxon>Limulus</taxon>
    </lineage>
</organism>
<evidence type="ECO:0000313" key="4">
    <source>
        <dbReference type="Proteomes" id="UP000694941"/>
    </source>
</evidence>
<dbReference type="Pfam" id="PF00379">
    <property type="entry name" value="Chitin_bind_4"/>
    <property type="match status" value="1"/>
</dbReference>
<dbReference type="PROSITE" id="PS00233">
    <property type="entry name" value="CHIT_BIND_RR_1"/>
    <property type="match status" value="1"/>
</dbReference>
<dbReference type="PANTHER" id="PTHR10380">
    <property type="entry name" value="CUTICLE PROTEIN"/>
    <property type="match status" value="1"/>
</dbReference>
<feature type="compositionally biased region" description="Basic and acidic residues" evidence="3">
    <location>
        <begin position="9"/>
        <end position="18"/>
    </location>
</feature>
<proteinExistence type="predicted"/>
<dbReference type="InterPro" id="IPR031311">
    <property type="entry name" value="CHIT_BIND_RR_consensus"/>
</dbReference>
<keyword evidence="4" id="KW-1185">Reference proteome</keyword>
<evidence type="ECO:0000256" key="2">
    <source>
        <dbReference type="PROSITE-ProRule" id="PRU00497"/>
    </source>
</evidence>
<dbReference type="PROSITE" id="PS51155">
    <property type="entry name" value="CHIT_BIND_RR_2"/>
    <property type="match status" value="1"/>
</dbReference>
<feature type="non-terminal residue" evidence="5">
    <location>
        <position position="1"/>
    </location>
</feature>
<dbReference type="InterPro" id="IPR050468">
    <property type="entry name" value="Cuticle_Struct_Prot"/>
</dbReference>
<dbReference type="InterPro" id="IPR000618">
    <property type="entry name" value="Insect_cuticle"/>
</dbReference>
<reference evidence="5" key="1">
    <citation type="submission" date="2025-08" db="UniProtKB">
        <authorList>
            <consortium name="RefSeq"/>
        </authorList>
    </citation>
    <scope>IDENTIFICATION</scope>
    <source>
        <tissue evidence="5">Muscle</tissue>
    </source>
</reference>
<dbReference type="RefSeq" id="XP_013789437.1">
    <property type="nucleotide sequence ID" value="XM_013933983.2"/>
</dbReference>
<protein>
    <submittedName>
        <fullName evidence="5">Adult-specific rigid cuticular protein 11.9-like</fullName>
    </submittedName>
</protein>
<gene>
    <name evidence="5" type="primary">LOC106473300</name>
</gene>
<sequence length="115" mass="12709">GKFLYKTGDAGDHSREEQISSDGTVKGKYSYIDPNGEVREVRYTAGVGGFKPEGDISVDKKTAAEAARIAEMAPKAPEVPVVPAPVRTVNPWALPAGSIWYNRPLLVNRPWLRWW</sequence>
<dbReference type="GeneID" id="106473300"/>
<evidence type="ECO:0000256" key="3">
    <source>
        <dbReference type="SAM" id="MobiDB-lite"/>
    </source>
</evidence>
<keyword evidence="1 2" id="KW-0193">Cuticle</keyword>
<feature type="region of interest" description="Disordered" evidence="3">
    <location>
        <begin position="1"/>
        <end position="26"/>
    </location>
</feature>
<dbReference type="Proteomes" id="UP000694941">
    <property type="component" value="Unplaced"/>
</dbReference>
<evidence type="ECO:0000313" key="5">
    <source>
        <dbReference type="RefSeq" id="XP_013789437.1"/>
    </source>
</evidence>
<name>A0ABM1BVF4_LIMPO</name>